<feature type="binding site" evidence="7">
    <location>
        <position position="173"/>
    </location>
    <ligand>
        <name>Zn(2+)</name>
        <dbReference type="ChEBI" id="CHEBI:29105"/>
    </ligand>
</feature>
<evidence type="ECO:0000259" key="8">
    <source>
        <dbReference type="PROSITE" id="PS50305"/>
    </source>
</evidence>
<sequence length="400" mass="43194">MSLGYAGKLSYREELGGQLGAPELFDTDAELQVKVEQLAELVHACNNIVVFTGAGISTSCGIPDFRGPQGVWTLQRAGKPLPKAKCSFAAAKPSLTHQALLALVRVGKVRYIVSQNVDGLHLRSGVPRAQLAELHGNCFVERCERCRREYARDWELETVSMKRTGRACVEPGCGGRLRDSALDWDDALPEDELQASEAAADAAGLALCLGTSLLVRPACNLPLRTVRKGGKLAIVNLQKTPKDRRAALVVRARADRVMAALMAALALRIPRYVRSDAVAVHVRRTALRGARQAATVMLSVCSVHGAKCPLPMLASIDVTLPGGEVITLNSTPFQLRRPMALEGGVFSCALRLRLTDAADEGRHVVDARIDADLAQDAHAEEHVTFVTQVVDYEAAAWLQL</sequence>
<evidence type="ECO:0000313" key="10">
    <source>
        <dbReference type="Proteomes" id="UP001445335"/>
    </source>
</evidence>
<dbReference type="AlphaFoldDB" id="A0AAW1RQG4"/>
<keyword evidence="10" id="KW-1185">Reference proteome</keyword>
<feature type="binding site" evidence="7">
    <location>
        <position position="143"/>
    </location>
    <ligand>
        <name>Zn(2+)</name>
        <dbReference type="ChEBI" id="CHEBI:29105"/>
    </ligand>
</feature>
<feature type="binding site" evidence="7">
    <location>
        <position position="168"/>
    </location>
    <ligand>
        <name>Zn(2+)</name>
        <dbReference type="ChEBI" id="CHEBI:29105"/>
    </ligand>
</feature>
<keyword evidence="2" id="KW-0808">Transferase</keyword>
<gene>
    <name evidence="9" type="ORF">WJX81_002387</name>
</gene>
<name>A0AAW1RQG4_9CHLO</name>
<dbReference type="Proteomes" id="UP001445335">
    <property type="component" value="Unassembled WGS sequence"/>
</dbReference>
<evidence type="ECO:0000313" key="9">
    <source>
        <dbReference type="EMBL" id="KAK9835969.1"/>
    </source>
</evidence>
<dbReference type="GO" id="GO:0017136">
    <property type="term" value="F:histone deacetylase activity, NAD-dependent"/>
    <property type="evidence" value="ECO:0007669"/>
    <property type="project" value="TreeGrafter"/>
</dbReference>
<dbReference type="PANTHER" id="PTHR11085">
    <property type="entry name" value="NAD-DEPENDENT PROTEIN DEACYLASE SIRTUIN-5, MITOCHONDRIAL-RELATED"/>
    <property type="match status" value="1"/>
</dbReference>
<evidence type="ECO:0000256" key="3">
    <source>
        <dbReference type="ARBA" id="ARBA00022723"/>
    </source>
</evidence>
<evidence type="ECO:0000256" key="5">
    <source>
        <dbReference type="ARBA" id="ARBA00023027"/>
    </source>
</evidence>
<dbReference type="GO" id="GO:0046872">
    <property type="term" value="F:metal ion binding"/>
    <property type="evidence" value="ECO:0007669"/>
    <property type="project" value="UniProtKB-KW"/>
</dbReference>
<dbReference type="GO" id="GO:0000122">
    <property type="term" value="P:negative regulation of transcription by RNA polymerase II"/>
    <property type="evidence" value="ECO:0007669"/>
    <property type="project" value="TreeGrafter"/>
</dbReference>
<dbReference type="PROSITE" id="PS50305">
    <property type="entry name" value="SIRTUIN"/>
    <property type="match status" value="1"/>
</dbReference>
<comment type="caution">
    <text evidence="9">The sequence shown here is derived from an EMBL/GenBank/DDBJ whole genome shotgun (WGS) entry which is preliminary data.</text>
</comment>
<evidence type="ECO:0000256" key="1">
    <source>
        <dbReference type="ARBA" id="ARBA00012928"/>
    </source>
</evidence>
<dbReference type="Pfam" id="PF02146">
    <property type="entry name" value="SIR2"/>
    <property type="match status" value="1"/>
</dbReference>
<feature type="binding site" evidence="7">
    <location>
        <position position="146"/>
    </location>
    <ligand>
        <name>Zn(2+)</name>
        <dbReference type="ChEBI" id="CHEBI:29105"/>
    </ligand>
</feature>
<dbReference type="SUPFAM" id="SSF52467">
    <property type="entry name" value="DHS-like NAD/FAD-binding domain"/>
    <property type="match status" value="1"/>
</dbReference>
<dbReference type="GO" id="GO:0070403">
    <property type="term" value="F:NAD+ binding"/>
    <property type="evidence" value="ECO:0007669"/>
    <property type="project" value="InterPro"/>
</dbReference>
<dbReference type="InterPro" id="IPR003000">
    <property type="entry name" value="Sirtuin"/>
</dbReference>
<accession>A0AAW1RQG4</accession>
<evidence type="ECO:0000256" key="2">
    <source>
        <dbReference type="ARBA" id="ARBA00022679"/>
    </source>
</evidence>
<evidence type="ECO:0000256" key="6">
    <source>
        <dbReference type="ARBA" id="ARBA00038170"/>
    </source>
</evidence>
<keyword evidence="5" id="KW-0520">NAD</keyword>
<dbReference type="EC" id="2.3.1.286" evidence="1"/>
<reference evidence="9 10" key="1">
    <citation type="journal article" date="2024" name="Nat. Commun.">
        <title>Phylogenomics reveals the evolutionary origins of lichenization in chlorophyte algae.</title>
        <authorList>
            <person name="Puginier C."/>
            <person name="Libourel C."/>
            <person name="Otte J."/>
            <person name="Skaloud P."/>
            <person name="Haon M."/>
            <person name="Grisel S."/>
            <person name="Petersen M."/>
            <person name="Berrin J.G."/>
            <person name="Delaux P.M."/>
            <person name="Dal Grande F."/>
            <person name="Keller J."/>
        </authorList>
    </citation>
    <scope>NUCLEOTIDE SEQUENCE [LARGE SCALE GENOMIC DNA]</scope>
    <source>
        <strain evidence="9 10">SAG 245.80</strain>
    </source>
</reference>
<keyword evidence="3 7" id="KW-0479">Metal-binding</keyword>
<dbReference type="FunFam" id="3.40.50.1220:FF:000038">
    <property type="entry name" value="NAD-dependent protein deacetylase sirtuin-6 isoform X2"/>
    <property type="match status" value="1"/>
</dbReference>
<dbReference type="InterPro" id="IPR029035">
    <property type="entry name" value="DHS-like_NAD/FAD-binding_dom"/>
</dbReference>
<dbReference type="GO" id="GO:0005634">
    <property type="term" value="C:nucleus"/>
    <property type="evidence" value="ECO:0007669"/>
    <property type="project" value="TreeGrafter"/>
</dbReference>
<protein>
    <recommendedName>
        <fullName evidence="1">protein acetyllysine N-acetyltransferase</fullName>
        <ecNumber evidence="1">2.3.1.286</ecNumber>
    </recommendedName>
</protein>
<comment type="similarity">
    <text evidence="6">Belongs to the sirtuin family. Class IV subfamily.</text>
</comment>
<dbReference type="Gene3D" id="2.20.28.200">
    <property type="match status" value="1"/>
</dbReference>
<dbReference type="GO" id="GO:0003714">
    <property type="term" value="F:transcription corepressor activity"/>
    <property type="evidence" value="ECO:0007669"/>
    <property type="project" value="TreeGrafter"/>
</dbReference>
<feature type="domain" description="Deacetylase sirtuin-type" evidence="8">
    <location>
        <begin position="28"/>
        <end position="268"/>
    </location>
</feature>
<feature type="active site" description="Proton acceptor" evidence="7">
    <location>
        <position position="135"/>
    </location>
</feature>
<dbReference type="InterPro" id="IPR026590">
    <property type="entry name" value="Ssirtuin_cat_dom"/>
</dbReference>
<keyword evidence="4 7" id="KW-0862">Zinc</keyword>
<evidence type="ECO:0000256" key="4">
    <source>
        <dbReference type="ARBA" id="ARBA00022833"/>
    </source>
</evidence>
<proteinExistence type="inferred from homology"/>
<evidence type="ECO:0000256" key="7">
    <source>
        <dbReference type="PROSITE-ProRule" id="PRU00236"/>
    </source>
</evidence>
<dbReference type="EMBL" id="JALJOU010000027">
    <property type="protein sequence ID" value="KAK9835969.1"/>
    <property type="molecule type" value="Genomic_DNA"/>
</dbReference>
<dbReference type="InterPro" id="IPR050134">
    <property type="entry name" value="NAD-dep_sirtuin_deacylases"/>
</dbReference>
<dbReference type="Gene3D" id="3.40.50.1220">
    <property type="entry name" value="TPP-binding domain"/>
    <property type="match status" value="1"/>
</dbReference>
<dbReference type="PANTHER" id="PTHR11085:SF12">
    <property type="entry name" value="NAD-DEPENDENT PROTEIN DEACYLASE SIRTUIN-6"/>
    <property type="match status" value="1"/>
</dbReference>
<organism evidence="9 10">
    <name type="scientific">Elliptochloris bilobata</name>
    <dbReference type="NCBI Taxonomy" id="381761"/>
    <lineage>
        <taxon>Eukaryota</taxon>
        <taxon>Viridiplantae</taxon>
        <taxon>Chlorophyta</taxon>
        <taxon>core chlorophytes</taxon>
        <taxon>Trebouxiophyceae</taxon>
        <taxon>Trebouxiophyceae incertae sedis</taxon>
        <taxon>Elliptochloris clade</taxon>
        <taxon>Elliptochloris</taxon>
    </lineage>
</organism>